<evidence type="ECO:0000256" key="11">
    <source>
        <dbReference type="PROSITE-ProRule" id="PRU01122"/>
    </source>
</evidence>
<dbReference type="InterPro" id="IPR003959">
    <property type="entry name" value="ATPase_AAA_core"/>
</dbReference>
<dbReference type="Gene3D" id="1.20.5.5270">
    <property type="match status" value="1"/>
</dbReference>
<dbReference type="InterPro" id="IPR003593">
    <property type="entry name" value="AAA+_ATPase"/>
</dbReference>
<evidence type="ECO:0000313" key="17">
    <source>
        <dbReference type="Proteomes" id="UP001320209"/>
    </source>
</evidence>
<evidence type="ECO:0000259" key="15">
    <source>
        <dbReference type="PROSITE" id="PS51787"/>
    </source>
</evidence>
<keyword evidence="6 9" id="KW-0720">Serine protease</keyword>
<evidence type="ECO:0000256" key="6">
    <source>
        <dbReference type="ARBA" id="ARBA00022825"/>
    </source>
</evidence>
<evidence type="ECO:0000259" key="14">
    <source>
        <dbReference type="PROSITE" id="PS51786"/>
    </source>
</evidence>
<comment type="catalytic activity">
    <reaction evidence="9 10 11">
        <text>Hydrolysis of proteins in presence of ATP.</text>
        <dbReference type="EC" id="3.4.21.53"/>
    </reaction>
</comment>
<dbReference type="SUPFAM" id="SSF54211">
    <property type="entry name" value="Ribosomal protein S5 domain 2-like"/>
    <property type="match status" value="1"/>
</dbReference>
<sequence>MFPGAVAPLFIKRDKSIASLQAAADKGEMVLLVTQKSARMDNPAISDVYSVGTLASIVQITRLPDGSVKALVDGKKRAFISQNYDFEGSSLFTAMCSEMETVVEDEKEVEALRRLLLTELEQYVKINKKNELGNLSSISQIKNTERMLDIISSHLLMSLELKQEILEAVSLNQRLELVFSYLGVEIEVAHVQRRIWNRVKDDLEKQQKEYVLQMQRKAIDNELGDLDGTSRNELSELEDKINAATLSPEAKEKALSELKKLRYMNTMSSEATVIRNYLDWILSLPWDKPTTLCKDLTKAHSILNKEHYGLDKVKEKILEFLAVQNRTEKTQGFVLCLVGPPGVGKTSLAESIANATGRQFVRFSLGGIKDEAEIRGHRRTYIGAMPGRIIQGMKKAKTTNPLFALDELDKIGQDWRGDPSDALLEVLDRSQNFDFKDHYLEVGYDLSNVMFVGTANSINIPPALLDRMEIIWVSGYTEDEKVEIAKKHLIPRKKEESGLKGKEFTISDEALRIIIRNYCKEAGVRNLEREIASLARKAVKEMILNGTKSVKITRSNIAKYAGVPKFVNTDSELDDKVGVTTGLAWTEMGGDILYIEALVLSGKGNVVCTGKLGEVMQESVKAALSFVKYKATDYNIDPSVFEKSDIHIHVPEGATPKDGPSAGVAMCASMVSALTGIPVRGDIAMTGEISLRGKVLPIGGLKEKLLAALRYGIKNVLIPFGNMKDLEEIPQNVKSELNIIPITTISDVLENSLKKRDLTESGNARNSVGHKSRKKPINTPDSAAAR</sequence>
<dbReference type="PANTHER" id="PTHR10046">
    <property type="entry name" value="ATP DEPENDENT LON PROTEASE FAMILY MEMBER"/>
    <property type="match status" value="1"/>
</dbReference>
<dbReference type="InterPro" id="IPR008268">
    <property type="entry name" value="Peptidase_S16_AS"/>
</dbReference>
<evidence type="ECO:0000256" key="8">
    <source>
        <dbReference type="ARBA" id="ARBA00023016"/>
    </source>
</evidence>
<dbReference type="InterPro" id="IPR014721">
    <property type="entry name" value="Ribsml_uS5_D2-typ_fold_subgr"/>
</dbReference>
<accession>A0ABM7V8R7</accession>
<comment type="induction">
    <text evidence="9">By heat shock.</text>
</comment>
<evidence type="ECO:0000256" key="2">
    <source>
        <dbReference type="ARBA" id="ARBA00022490"/>
    </source>
</evidence>
<dbReference type="EMBL" id="AP025225">
    <property type="protein sequence ID" value="BDB96162.1"/>
    <property type="molecule type" value="Genomic_DNA"/>
</dbReference>
<dbReference type="Gene3D" id="2.30.130.40">
    <property type="entry name" value="LON domain-like"/>
    <property type="match status" value="1"/>
</dbReference>
<dbReference type="InterPro" id="IPR054594">
    <property type="entry name" value="Lon_lid"/>
</dbReference>
<keyword evidence="5 9" id="KW-0378">Hydrolase</keyword>
<protein>
    <recommendedName>
        <fullName evidence="9 10">Lon protease</fullName>
        <ecNumber evidence="9 10">3.4.21.53</ecNumber>
    </recommendedName>
    <alternativeName>
        <fullName evidence="9">ATP-dependent protease La</fullName>
    </alternativeName>
</protein>
<dbReference type="Pfam" id="PF00004">
    <property type="entry name" value="AAA"/>
    <property type="match status" value="1"/>
</dbReference>
<proteinExistence type="evidence at transcript level"/>
<dbReference type="GO" id="GO:0008233">
    <property type="term" value="F:peptidase activity"/>
    <property type="evidence" value="ECO:0007669"/>
    <property type="project" value="UniProtKB-KW"/>
</dbReference>
<evidence type="ECO:0000256" key="13">
    <source>
        <dbReference type="SAM" id="MobiDB-lite"/>
    </source>
</evidence>
<evidence type="ECO:0000256" key="1">
    <source>
        <dbReference type="ARBA" id="ARBA00004496"/>
    </source>
</evidence>
<gene>
    <name evidence="9 16" type="primary">lon</name>
    <name evidence="16" type="ORF">HYD_2950</name>
</gene>
<comment type="similarity">
    <text evidence="9 10 11 12">Belongs to the peptidase S16 family.</text>
</comment>
<feature type="domain" description="Lon proteolytic" evidence="14">
    <location>
        <begin position="574"/>
        <end position="755"/>
    </location>
</feature>
<dbReference type="CDD" id="cd19500">
    <property type="entry name" value="RecA-like_Lon"/>
    <property type="match status" value="1"/>
</dbReference>
<evidence type="ECO:0000313" key="16">
    <source>
        <dbReference type="EMBL" id="BDB96162.1"/>
    </source>
</evidence>
<dbReference type="SUPFAM" id="SSF52540">
    <property type="entry name" value="P-loop containing nucleoside triphosphate hydrolases"/>
    <property type="match status" value="1"/>
</dbReference>
<keyword evidence="4 9" id="KW-0547">Nucleotide-binding</keyword>
<keyword evidence="8 9" id="KW-0346">Stress response</keyword>
<keyword evidence="3 9" id="KW-0645">Protease</keyword>
<dbReference type="Gene3D" id="1.20.58.1480">
    <property type="match status" value="1"/>
</dbReference>
<evidence type="ECO:0000256" key="4">
    <source>
        <dbReference type="ARBA" id="ARBA00022741"/>
    </source>
</evidence>
<dbReference type="InterPro" id="IPR008269">
    <property type="entry name" value="Lon_proteolytic"/>
</dbReference>
<dbReference type="PROSITE" id="PS51787">
    <property type="entry name" value="LON_N"/>
    <property type="match status" value="1"/>
</dbReference>
<dbReference type="InterPro" id="IPR046336">
    <property type="entry name" value="Lon_prtase_N_sf"/>
</dbReference>
<dbReference type="PRINTS" id="PR00830">
    <property type="entry name" value="ENDOLAPTASE"/>
</dbReference>
<dbReference type="PROSITE" id="PS01046">
    <property type="entry name" value="LON_SER"/>
    <property type="match status" value="1"/>
</dbReference>
<dbReference type="EC" id="3.4.21.53" evidence="9 10"/>
<dbReference type="Gene3D" id="1.10.8.60">
    <property type="match status" value="1"/>
</dbReference>
<evidence type="ECO:0000256" key="12">
    <source>
        <dbReference type="RuleBase" id="RU000591"/>
    </source>
</evidence>
<dbReference type="InterPro" id="IPR020568">
    <property type="entry name" value="Ribosomal_Su5_D2-typ_SF"/>
</dbReference>
<feature type="domain" description="Lon N-terminal" evidence="15">
    <location>
        <begin position="1"/>
        <end position="186"/>
    </location>
</feature>
<dbReference type="InterPro" id="IPR027417">
    <property type="entry name" value="P-loop_NTPase"/>
</dbReference>
<keyword evidence="2 9" id="KW-0963">Cytoplasm</keyword>
<evidence type="ECO:0000256" key="3">
    <source>
        <dbReference type="ARBA" id="ARBA00022670"/>
    </source>
</evidence>
<dbReference type="Pfam" id="PF05362">
    <property type="entry name" value="Lon_C"/>
    <property type="match status" value="1"/>
</dbReference>
<dbReference type="NCBIfam" id="NF008053">
    <property type="entry name" value="PRK10787.1"/>
    <property type="match status" value="1"/>
</dbReference>
<dbReference type="SMART" id="SM00464">
    <property type="entry name" value="LON"/>
    <property type="match status" value="1"/>
</dbReference>
<dbReference type="NCBIfam" id="TIGR00763">
    <property type="entry name" value="lon"/>
    <property type="match status" value="1"/>
</dbReference>
<dbReference type="InterPro" id="IPR004815">
    <property type="entry name" value="Lon_bac/euk-typ"/>
</dbReference>
<comment type="subcellular location">
    <subcellularLocation>
        <location evidence="1 9 10">Cytoplasm</location>
    </subcellularLocation>
</comment>
<keyword evidence="17" id="KW-1185">Reference proteome</keyword>
<name>A0ABM7V8R7_9PROT</name>
<dbReference type="PIRSF" id="PIRSF001174">
    <property type="entry name" value="Lon_proteas"/>
    <property type="match status" value="1"/>
</dbReference>
<feature type="region of interest" description="Disordered" evidence="13">
    <location>
        <begin position="759"/>
        <end position="786"/>
    </location>
</feature>
<evidence type="ECO:0000256" key="10">
    <source>
        <dbReference type="PIRNR" id="PIRNR001174"/>
    </source>
</evidence>
<dbReference type="InterPro" id="IPR003111">
    <property type="entry name" value="Lon_prtase_N"/>
</dbReference>
<dbReference type="Gene3D" id="3.40.50.300">
    <property type="entry name" value="P-loop containing nucleotide triphosphate hydrolases"/>
    <property type="match status" value="1"/>
</dbReference>
<dbReference type="GO" id="GO:0006508">
    <property type="term" value="P:proteolysis"/>
    <property type="evidence" value="ECO:0007669"/>
    <property type="project" value="UniProtKB-KW"/>
</dbReference>
<dbReference type="Proteomes" id="UP001320209">
    <property type="component" value="Chromosome"/>
</dbReference>
<keyword evidence="7 9" id="KW-0067">ATP-binding</keyword>
<feature type="active site" evidence="9 11">
    <location>
        <position position="661"/>
    </location>
</feature>
<dbReference type="Gene3D" id="3.30.230.10">
    <property type="match status" value="1"/>
</dbReference>
<dbReference type="HAMAP" id="MF_01973">
    <property type="entry name" value="lon_bact"/>
    <property type="match status" value="1"/>
</dbReference>
<evidence type="ECO:0000256" key="7">
    <source>
        <dbReference type="ARBA" id="ARBA00022840"/>
    </source>
</evidence>
<feature type="active site" evidence="9 11">
    <location>
        <position position="704"/>
    </location>
</feature>
<dbReference type="SUPFAM" id="SSF88697">
    <property type="entry name" value="PUA domain-like"/>
    <property type="match status" value="1"/>
</dbReference>
<comment type="function">
    <text evidence="9">ATP-dependent serine protease that mediates the selective degradation of mutant and abnormal proteins as well as certain short-lived regulatory proteins. Required for cellular homeostasis and for survival from DNA damage and developmental changes induced by stress. Degrades polypeptides processively to yield small peptide fragments that are 5 to 10 amino acids long. Binds to DNA in a double-stranded, site-specific manner.</text>
</comment>
<dbReference type="InterPro" id="IPR027543">
    <property type="entry name" value="Lon_bac"/>
</dbReference>
<dbReference type="Pfam" id="PF02190">
    <property type="entry name" value="LON_substr_bdg"/>
    <property type="match status" value="1"/>
</dbReference>
<feature type="binding site" evidence="9">
    <location>
        <begin position="339"/>
        <end position="346"/>
    </location>
    <ligand>
        <name>ATP</name>
        <dbReference type="ChEBI" id="CHEBI:30616"/>
    </ligand>
</feature>
<comment type="subunit">
    <text evidence="9 10">Homohexamer. Organized in a ring with a central cavity.</text>
</comment>
<evidence type="ECO:0000256" key="5">
    <source>
        <dbReference type="ARBA" id="ARBA00022801"/>
    </source>
</evidence>
<dbReference type="InterPro" id="IPR027065">
    <property type="entry name" value="Lon_Prtase"/>
</dbReference>
<dbReference type="SMART" id="SM00382">
    <property type="entry name" value="AAA"/>
    <property type="match status" value="1"/>
</dbReference>
<organism evidence="16 17">
    <name type="scientific">Candidatus Hydrogenosomobacter endosymbioticus</name>
    <dbReference type="NCBI Taxonomy" id="2558174"/>
    <lineage>
        <taxon>Bacteria</taxon>
        <taxon>Pseudomonadati</taxon>
        <taxon>Pseudomonadota</taxon>
        <taxon>Alphaproteobacteria</taxon>
        <taxon>Holosporales</taxon>
        <taxon>Holosporaceae</taxon>
        <taxon>Candidatus Hydrogenosomobacter</taxon>
    </lineage>
</organism>
<dbReference type="PROSITE" id="PS51786">
    <property type="entry name" value="LON_PROTEOLYTIC"/>
    <property type="match status" value="1"/>
</dbReference>
<dbReference type="InterPro" id="IPR015947">
    <property type="entry name" value="PUA-like_sf"/>
</dbReference>
<dbReference type="Pfam" id="PF22667">
    <property type="entry name" value="Lon_lid"/>
    <property type="match status" value="1"/>
</dbReference>
<evidence type="ECO:0000256" key="9">
    <source>
        <dbReference type="HAMAP-Rule" id="MF_01973"/>
    </source>
</evidence>
<reference evidence="16" key="1">
    <citation type="submission" date="2021-10" db="EMBL/GenBank/DDBJ databases">
        <title>Genome Sequence of The Candidatus Hydrogeosomobacter endosymbioticus, an Intracellular Bacterial Symbiont of the Anaerobic Ciliate GW7.</title>
        <authorList>
            <person name="Shiohama Y."/>
            <person name="Shinzato N."/>
        </authorList>
    </citation>
    <scope>NUCLEOTIDE SEQUENCE [LARGE SCALE GENOMIC DNA]</scope>
    <source>
        <strain evidence="16">200920</strain>
    </source>
</reference>